<evidence type="ECO:0000256" key="2">
    <source>
        <dbReference type="ARBA" id="ARBA00022490"/>
    </source>
</evidence>
<organism evidence="11 12">
    <name type="scientific">Paenibacillus aestuarii</name>
    <dbReference type="NCBI Taxonomy" id="516965"/>
    <lineage>
        <taxon>Bacteria</taxon>
        <taxon>Bacillati</taxon>
        <taxon>Bacillota</taxon>
        <taxon>Bacilli</taxon>
        <taxon>Bacillales</taxon>
        <taxon>Paenibacillaceae</taxon>
        <taxon>Paenibacillus</taxon>
    </lineage>
</organism>
<evidence type="ECO:0000313" key="11">
    <source>
        <dbReference type="EMBL" id="MFC5451282.1"/>
    </source>
</evidence>
<keyword evidence="2" id="KW-0963">Cytoplasm</keyword>
<dbReference type="Pfam" id="PF00072">
    <property type="entry name" value="Response_reg"/>
    <property type="match status" value="1"/>
</dbReference>
<dbReference type="SMART" id="SM00448">
    <property type="entry name" value="REC"/>
    <property type="match status" value="1"/>
</dbReference>
<dbReference type="SUPFAM" id="SSF46689">
    <property type="entry name" value="Homeodomain-like"/>
    <property type="match status" value="2"/>
</dbReference>
<evidence type="ECO:0000259" key="9">
    <source>
        <dbReference type="PROSITE" id="PS01124"/>
    </source>
</evidence>
<keyword evidence="7" id="KW-0804">Transcription</keyword>
<protein>
    <submittedName>
        <fullName evidence="11">Response regulator</fullName>
    </submittedName>
</protein>
<dbReference type="InterPro" id="IPR009057">
    <property type="entry name" value="Homeodomain-like_sf"/>
</dbReference>
<dbReference type="Pfam" id="PF12833">
    <property type="entry name" value="HTH_18"/>
    <property type="match status" value="1"/>
</dbReference>
<dbReference type="CDD" id="cd17536">
    <property type="entry name" value="REC_YesN-like"/>
    <property type="match status" value="1"/>
</dbReference>
<dbReference type="InterPro" id="IPR018060">
    <property type="entry name" value="HTH_AraC"/>
</dbReference>
<dbReference type="InterPro" id="IPR051552">
    <property type="entry name" value="HptR"/>
</dbReference>
<feature type="domain" description="Response regulatory" evidence="10">
    <location>
        <begin position="3"/>
        <end position="120"/>
    </location>
</feature>
<feature type="modified residue" description="4-aspartylphosphate" evidence="8">
    <location>
        <position position="55"/>
    </location>
</feature>
<dbReference type="PANTHER" id="PTHR42713">
    <property type="entry name" value="HISTIDINE KINASE-RELATED"/>
    <property type="match status" value="1"/>
</dbReference>
<keyword evidence="3 8" id="KW-0597">Phosphoprotein</keyword>
<dbReference type="Proteomes" id="UP001596044">
    <property type="component" value="Unassembled WGS sequence"/>
</dbReference>
<comment type="caution">
    <text evidence="11">The sequence shown here is derived from an EMBL/GenBank/DDBJ whole genome shotgun (WGS) entry which is preliminary data.</text>
</comment>
<dbReference type="PRINTS" id="PR00032">
    <property type="entry name" value="HTHARAC"/>
</dbReference>
<evidence type="ECO:0000256" key="3">
    <source>
        <dbReference type="ARBA" id="ARBA00022553"/>
    </source>
</evidence>
<dbReference type="Gene3D" id="1.10.10.60">
    <property type="entry name" value="Homeodomain-like"/>
    <property type="match status" value="2"/>
</dbReference>
<dbReference type="PROSITE" id="PS01124">
    <property type="entry name" value="HTH_ARAC_FAMILY_2"/>
    <property type="match status" value="1"/>
</dbReference>
<dbReference type="PANTHER" id="PTHR42713:SF3">
    <property type="entry name" value="TRANSCRIPTIONAL REGULATORY PROTEIN HPTR"/>
    <property type="match status" value="1"/>
</dbReference>
<dbReference type="InterPro" id="IPR018062">
    <property type="entry name" value="HTH_AraC-typ_CS"/>
</dbReference>
<evidence type="ECO:0000256" key="4">
    <source>
        <dbReference type="ARBA" id="ARBA00023012"/>
    </source>
</evidence>
<dbReference type="SMART" id="SM00342">
    <property type="entry name" value="HTH_ARAC"/>
    <property type="match status" value="1"/>
</dbReference>
<name>A0ABW0KFD0_9BACL</name>
<evidence type="ECO:0000256" key="5">
    <source>
        <dbReference type="ARBA" id="ARBA00023015"/>
    </source>
</evidence>
<dbReference type="RefSeq" id="WP_270878064.1">
    <property type="nucleotide sequence ID" value="NZ_JAQFVF010000015.1"/>
</dbReference>
<keyword evidence="6" id="KW-0238">DNA-binding</keyword>
<feature type="domain" description="HTH araC/xylS-type" evidence="9">
    <location>
        <begin position="295"/>
        <end position="394"/>
    </location>
</feature>
<evidence type="ECO:0000313" key="12">
    <source>
        <dbReference type="Proteomes" id="UP001596044"/>
    </source>
</evidence>
<dbReference type="PROSITE" id="PS00041">
    <property type="entry name" value="HTH_ARAC_FAMILY_1"/>
    <property type="match status" value="1"/>
</dbReference>
<dbReference type="PROSITE" id="PS50110">
    <property type="entry name" value="RESPONSE_REGULATORY"/>
    <property type="match status" value="1"/>
</dbReference>
<proteinExistence type="predicted"/>
<reference evidence="12" key="1">
    <citation type="journal article" date="2019" name="Int. J. Syst. Evol. Microbiol.">
        <title>The Global Catalogue of Microorganisms (GCM) 10K type strain sequencing project: providing services to taxonomists for standard genome sequencing and annotation.</title>
        <authorList>
            <consortium name="The Broad Institute Genomics Platform"/>
            <consortium name="The Broad Institute Genome Sequencing Center for Infectious Disease"/>
            <person name="Wu L."/>
            <person name="Ma J."/>
        </authorList>
    </citation>
    <scope>NUCLEOTIDE SEQUENCE [LARGE SCALE GENOMIC DNA]</scope>
    <source>
        <strain evidence="12">KACC 11904</strain>
    </source>
</reference>
<keyword evidence="5" id="KW-0805">Transcription regulation</keyword>
<dbReference type="InterPro" id="IPR020449">
    <property type="entry name" value="Tscrpt_reg_AraC-type_HTH"/>
</dbReference>
<evidence type="ECO:0000256" key="7">
    <source>
        <dbReference type="ARBA" id="ARBA00023163"/>
    </source>
</evidence>
<sequence>MWNLLVVEDESIVRVGLRYMVNWESLGLNWKAEASNGEEALSILASQQIHIVLTDIRMPGMDGLVLAKQIKQQYAGVQVIFLSSYDDFAYAKEALRLGAVDYLHKPTMDEDEIREVLGKAVKLLEEQKPPSRQQLSGDDKNEYLLSMLDTYTFPSPPFASELETDEFKMGCWLTIIRKREDAIAETADSEHLRFVSLLYLIDELVAKDWGGFVFHRHYREVIWIAPLMAKASGNKQPEKSKYLEGLRQKVLELLNAAVVYSHSSCYAHITDLPKAYLEALLRLPVKEQSDNLIVRMAKEWVDRRLLEEDMTLSKVAADIHVSQGYLSRVFQKEVGENFSDYVIRNKLEYAQKKLRETNRKVYEIATEVGYANAHYFSKLFKEKFGVTPIEYRNQ</sequence>
<evidence type="ECO:0000259" key="10">
    <source>
        <dbReference type="PROSITE" id="PS50110"/>
    </source>
</evidence>
<accession>A0ABW0KFD0</accession>
<evidence type="ECO:0000256" key="6">
    <source>
        <dbReference type="ARBA" id="ARBA00023125"/>
    </source>
</evidence>
<keyword evidence="12" id="KW-1185">Reference proteome</keyword>
<dbReference type="EMBL" id="JBHSMJ010000031">
    <property type="protein sequence ID" value="MFC5451282.1"/>
    <property type="molecule type" value="Genomic_DNA"/>
</dbReference>
<evidence type="ECO:0000256" key="1">
    <source>
        <dbReference type="ARBA" id="ARBA00004496"/>
    </source>
</evidence>
<dbReference type="Gene3D" id="3.40.50.2300">
    <property type="match status" value="1"/>
</dbReference>
<comment type="subcellular location">
    <subcellularLocation>
        <location evidence="1">Cytoplasm</location>
    </subcellularLocation>
</comment>
<dbReference type="SUPFAM" id="SSF52172">
    <property type="entry name" value="CheY-like"/>
    <property type="match status" value="1"/>
</dbReference>
<gene>
    <name evidence="11" type="ORF">ACFPOG_23895</name>
</gene>
<dbReference type="InterPro" id="IPR001789">
    <property type="entry name" value="Sig_transdc_resp-reg_receiver"/>
</dbReference>
<evidence type="ECO:0000256" key="8">
    <source>
        <dbReference type="PROSITE-ProRule" id="PRU00169"/>
    </source>
</evidence>
<keyword evidence="4" id="KW-0902">Two-component regulatory system</keyword>
<dbReference type="InterPro" id="IPR011006">
    <property type="entry name" value="CheY-like_superfamily"/>
</dbReference>